<dbReference type="GO" id="GO:0046872">
    <property type="term" value="F:metal ion binding"/>
    <property type="evidence" value="ECO:0007669"/>
    <property type="project" value="UniProtKB-KW"/>
</dbReference>
<dbReference type="Pfam" id="PF04225">
    <property type="entry name" value="LysM_OapA"/>
    <property type="match status" value="1"/>
</dbReference>
<comment type="cofactor">
    <cofactor evidence="1">
        <name>Zn(2+)</name>
        <dbReference type="ChEBI" id="CHEBI:29105"/>
    </cofactor>
</comment>
<accession>Q2SLB8</accession>
<feature type="region of interest" description="Disordered" evidence="8">
    <location>
        <begin position="47"/>
        <end position="93"/>
    </location>
</feature>
<dbReference type="SUPFAM" id="SSF51261">
    <property type="entry name" value="Duplicated hybrid motif"/>
    <property type="match status" value="1"/>
</dbReference>
<dbReference type="PANTHER" id="PTHR21666:SF292">
    <property type="entry name" value="MUREIN DD-ENDOPEPTIDASE MEPM"/>
    <property type="match status" value="1"/>
</dbReference>
<evidence type="ECO:0000256" key="6">
    <source>
        <dbReference type="ARBA" id="ARBA00022833"/>
    </source>
</evidence>
<dbReference type="EMBL" id="CP000155">
    <property type="protein sequence ID" value="ABC28556.1"/>
    <property type="molecule type" value="Genomic_DNA"/>
</dbReference>
<dbReference type="FunFam" id="2.70.70.10:FF:000002">
    <property type="entry name" value="Murein DD-endopeptidase MepM"/>
    <property type="match status" value="1"/>
</dbReference>
<evidence type="ECO:0000256" key="7">
    <source>
        <dbReference type="ARBA" id="ARBA00023049"/>
    </source>
</evidence>
<comment type="subcellular location">
    <subcellularLocation>
        <location evidence="2">Cell envelope</location>
    </subcellularLocation>
</comment>
<feature type="domain" description="Csd3-like second N-terminal" evidence="12">
    <location>
        <begin position="184"/>
        <end position="305"/>
    </location>
</feature>
<dbReference type="AlphaFoldDB" id="Q2SLB8"/>
<keyword evidence="14" id="KW-1185">Reference proteome</keyword>
<keyword evidence="4" id="KW-0479">Metal-binding</keyword>
<protein>
    <submittedName>
        <fullName evidence="13">Membrane protein related to metalloendopeptidase</fullName>
    </submittedName>
</protein>
<dbReference type="RefSeq" id="WP_011395628.1">
    <property type="nucleotide sequence ID" value="NC_007645.1"/>
</dbReference>
<dbReference type="Proteomes" id="UP000000238">
    <property type="component" value="Chromosome"/>
</dbReference>
<evidence type="ECO:0000256" key="1">
    <source>
        <dbReference type="ARBA" id="ARBA00001947"/>
    </source>
</evidence>
<reference evidence="13 14" key="1">
    <citation type="journal article" date="2005" name="Nucleic Acids Res.">
        <title>Genomic blueprint of Hahella chejuensis, a marine microbe producing an algicidal agent.</title>
        <authorList>
            <person name="Jeong H."/>
            <person name="Yim J.H."/>
            <person name="Lee C."/>
            <person name="Choi S.-H."/>
            <person name="Park Y.K."/>
            <person name="Yoon S.H."/>
            <person name="Hur C.-G."/>
            <person name="Kang H.-Y."/>
            <person name="Kim D."/>
            <person name="Lee H.H."/>
            <person name="Park K.H."/>
            <person name="Park S.-H."/>
            <person name="Park H.-S."/>
            <person name="Lee H.K."/>
            <person name="Oh T.K."/>
            <person name="Kim J.F."/>
        </authorList>
    </citation>
    <scope>NUCLEOTIDE SEQUENCE [LARGE SCALE GENOMIC DNA]</scope>
    <source>
        <strain evidence="13 14">KCTC 2396</strain>
    </source>
</reference>
<feature type="compositionally biased region" description="Basic and acidic residues" evidence="8">
    <location>
        <begin position="81"/>
        <end position="93"/>
    </location>
</feature>
<feature type="compositionally biased region" description="Low complexity" evidence="8">
    <location>
        <begin position="47"/>
        <end position="68"/>
    </location>
</feature>
<keyword evidence="9" id="KW-0812">Transmembrane</keyword>
<dbReference type="eggNOG" id="COG0739">
    <property type="taxonomic scope" value="Bacteria"/>
</dbReference>
<dbReference type="HOGENOM" id="CLU_026846_0_0_6"/>
<keyword evidence="9" id="KW-0472">Membrane</keyword>
<evidence type="ECO:0000256" key="9">
    <source>
        <dbReference type="SAM" id="Phobius"/>
    </source>
</evidence>
<dbReference type="GO" id="GO:0030313">
    <property type="term" value="C:cell envelope"/>
    <property type="evidence" value="ECO:0007669"/>
    <property type="project" value="UniProtKB-SubCell"/>
</dbReference>
<dbReference type="InterPro" id="IPR045834">
    <property type="entry name" value="Csd3_N2"/>
</dbReference>
<evidence type="ECO:0000259" key="11">
    <source>
        <dbReference type="Pfam" id="PF04225"/>
    </source>
</evidence>
<dbReference type="InterPro" id="IPR016047">
    <property type="entry name" value="M23ase_b-sheet_dom"/>
</dbReference>
<dbReference type="Gene3D" id="3.10.450.350">
    <property type="match status" value="2"/>
</dbReference>
<keyword evidence="3" id="KW-0645">Protease</keyword>
<dbReference type="GO" id="GO:0006508">
    <property type="term" value="P:proteolysis"/>
    <property type="evidence" value="ECO:0007669"/>
    <property type="project" value="UniProtKB-KW"/>
</dbReference>
<evidence type="ECO:0000256" key="2">
    <source>
        <dbReference type="ARBA" id="ARBA00004196"/>
    </source>
</evidence>
<dbReference type="InterPro" id="IPR050570">
    <property type="entry name" value="Cell_wall_metabolism_enzyme"/>
</dbReference>
<keyword evidence="5" id="KW-0378">Hydrolase</keyword>
<feature type="domain" description="Opacity-associated protein A LysM-like" evidence="11">
    <location>
        <begin position="96"/>
        <end position="177"/>
    </location>
</feature>
<keyword evidence="9" id="KW-1133">Transmembrane helix</keyword>
<dbReference type="KEGG" id="hch:HCH_01708"/>
<dbReference type="STRING" id="349521.HCH_01708"/>
<evidence type="ECO:0000256" key="8">
    <source>
        <dbReference type="SAM" id="MobiDB-lite"/>
    </source>
</evidence>
<evidence type="ECO:0000256" key="3">
    <source>
        <dbReference type="ARBA" id="ARBA00022670"/>
    </source>
</evidence>
<dbReference type="Gene3D" id="2.70.70.10">
    <property type="entry name" value="Glucose Permease (Domain IIA)"/>
    <property type="match status" value="1"/>
</dbReference>
<evidence type="ECO:0000259" key="10">
    <source>
        <dbReference type="Pfam" id="PF01551"/>
    </source>
</evidence>
<evidence type="ECO:0000313" key="13">
    <source>
        <dbReference type="EMBL" id="ABC28556.1"/>
    </source>
</evidence>
<dbReference type="PANTHER" id="PTHR21666">
    <property type="entry name" value="PEPTIDASE-RELATED"/>
    <property type="match status" value="1"/>
</dbReference>
<dbReference type="InterPro" id="IPR007340">
    <property type="entry name" value="LysM_Opacity-associatedA"/>
</dbReference>
<dbReference type="GO" id="GO:0004222">
    <property type="term" value="F:metalloendopeptidase activity"/>
    <property type="evidence" value="ECO:0007669"/>
    <property type="project" value="TreeGrafter"/>
</dbReference>
<gene>
    <name evidence="13" type="ordered locus">HCH_01708</name>
</gene>
<dbReference type="CDD" id="cd12797">
    <property type="entry name" value="M23_peptidase"/>
    <property type="match status" value="1"/>
</dbReference>
<dbReference type="InterPro" id="IPR011055">
    <property type="entry name" value="Dup_hybrid_motif"/>
</dbReference>
<organism evidence="13 14">
    <name type="scientific">Hahella chejuensis (strain KCTC 2396)</name>
    <dbReference type="NCBI Taxonomy" id="349521"/>
    <lineage>
        <taxon>Bacteria</taxon>
        <taxon>Pseudomonadati</taxon>
        <taxon>Pseudomonadota</taxon>
        <taxon>Gammaproteobacteria</taxon>
        <taxon>Oceanospirillales</taxon>
        <taxon>Hahellaceae</taxon>
        <taxon>Hahella</taxon>
    </lineage>
</organism>
<evidence type="ECO:0000259" key="12">
    <source>
        <dbReference type="Pfam" id="PF19425"/>
    </source>
</evidence>
<dbReference type="MEROPS" id="M23.011"/>
<evidence type="ECO:0000256" key="5">
    <source>
        <dbReference type="ARBA" id="ARBA00022801"/>
    </source>
</evidence>
<dbReference type="eggNOG" id="COG3061">
    <property type="taxonomic scope" value="Bacteria"/>
</dbReference>
<dbReference type="Pfam" id="PF01551">
    <property type="entry name" value="Peptidase_M23"/>
    <property type="match status" value="1"/>
</dbReference>
<evidence type="ECO:0000256" key="4">
    <source>
        <dbReference type="ARBA" id="ARBA00022723"/>
    </source>
</evidence>
<keyword evidence="7" id="KW-0482">Metalloprotease</keyword>
<evidence type="ECO:0000313" key="14">
    <source>
        <dbReference type="Proteomes" id="UP000000238"/>
    </source>
</evidence>
<keyword evidence="6" id="KW-0862">Zinc</keyword>
<dbReference type="GO" id="GO:0042834">
    <property type="term" value="F:peptidoglycan binding"/>
    <property type="evidence" value="ECO:0007669"/>
    <property type="project" value="InterPro"/>
</dbReference>
<sequence length="470" mass="52200">MKIKGWRMVLDHVARSQQTLALIQIIFGLIALAGLYWFSGASSQAGTSQSGQSSISQVSISQQRSQEQMDGAEQAHQARSHASEEASKEEKLRDLQYMVEPGDTLEAIFRKSQFPITELYEILEADEPYLALDVLRPGDRLSFRIDPSNKLYALSLVVDPSKTVSYLRGEDGRYVYDETLTPTAWITEVVRGEVSGSFFVSASNSGLSENMVMTIHQLLKNTLNFRRDLRAGDQFQVVIEREVIDGIAIGHDRLLAARINARRKEFGAYLHGDGSYYDADGSSLIPALLRYPTQKRFRISSPFNPRRLHPVTGRYAPHNGVDFAMPVGSPVISTGNGRVTRVANHRYAGKYIAIDEFGPYSARYLRLSKILVTKGQLVERGQVIALSGNTGRSTGPHLHYELHIKGKPVNPMTADIPVLQSIPAADIASFRMHVQSMQTLMLDESQIAKRFEHPASGSPQATDPAQKENL</sequence>
<feature type="transmembrane region" description="Helical" evidence="9">
    <location>
        <begin position="20"/>
        <end position="38"/>
    </location>
</feature>
<proteinExistence type="predicted"/>
<dbReference type="Pfam" id="PF19425">
    <property type="entry name" value="Csd3_N2"/>
    <property type="match status" value="1"/>
</dbReference>
<feature type="domain" description="M23ase beta-sheet core" evidence="10">
    <location>
        <begin position="317"/>
        <end position="411"/>
    </location>
</feature>
<name>Q2SLB8_HAHCH</name>